<dbReference type="AlphaFoldDB" id="A0A7R8YZT5"/>
<dbReference type="CDD" id="cd12934">
    <property type="entry name" value="LEM"/>
    <property type="match status" value="1"/>
</dbReference>
<dbReference type="EMBL" id="LR899013">
    <property type="protein sequence ID" value="CAD7090303.1"/>
    <property type="molecule type" value="Genomic_DNA"/>
</dbReference>
<dbReference type="Pfam" id="PF22945">
    <property type="entry name" value="LEM-3_GIY-YIG"/>
    <property type="match status" value="1"/>
</dbReference>
<keyword evidence="1" id="KW-0040">ANK repeat</keyword>
<dbReference type="PANTHER" id="PTHR46427">
    <property type="entry name" value="ANKYRIN REPEAT AND LEM DOMAIN-CONTAINING PROTEIN 1"/>
    <property type="match status" value="1"/>
</dbReference>
<dbReference type="PROSITE" id="PS50297">
    <property type="entry name" value="ANK_REP_REGION"/>
    <property type="match status" value="1"/>
</dbReference>
<dbReference type="GO" id="GO:0000712">
    <property type="term" value="P:resolution of meiotic recombination intermediates"/>
    <property type="evidence" value="ECO:0007669"/>
    <property type="project" value="TreeGrafter"/>
</dbReference>
<dbReference type="InterPro" id="IPR002110">
    <property type="entry name" value="Ankyrin_rpt"/>
</dbReference>
<dbReference type="PROSITE" id="PS50954">
    <property type="entry name" value="LEM"/>
    <property type="match status" value="1"/>
</dbReference>
<name>A0A7R8YZT5_HERIL</name>
<feature type="repeat" description="ANK" evidence="1">
    <location>
        <begin position="44"/>
        <end position="80"/>
    </location>
</feature>
<dbReference type="SMART" id="SM00248">
    <property type="entry name" value="ANK"/>
    <property type="match status" value="3"/>
</dbReference>
<feature type="region of interest" description="Disordered" evidence="2">
    <location>
        <begin position="394"/>
        <end position="416"/>
    </location>
</feature>
<evidence type="ECO:0000313" key="4">
    <source>
        <dbReference type="EMBL" id="CAD7090303.1"/>
    </source>
</evidence>
<evidence type="ECO:0000256" key="2">
    <source>
        <dbReference type="SAM" id="MobiDB-lite"/>
    </source>
</evidence>
<dbReference type="InterPro" id="IPR034998">
    <property type="entry name" value="ANKLE1"/>
</dbReference>
<dbReference type="OrthoDB" id="1601181at2759"/>
<dbReference type="GO" id="GO:0005654">
    <property type="term" value="C:nucleoplasm"/>
    <property type="evidence" value="ECO:0007669"/>
    <property type="project" value="TreeGrafter"/>
</dbReference>
<evidence type="ECO:0000256" key="1">
    <source>
        <dbReference type="PROSITE-ProRule" id="PRU00023"/>
    </source>
</evidence>
<protein>
    <recommendedName>
        <fullName evidence="3">LEM domain-containing protein</fullName>
    </recommendedName>
</protein>
<dbReference type="GO" id="GO:0000724">
    <property type="term" value="P:double-strand break repair via homologous recombination"/>
    <property type="evidence" value="ECO:0007669"/>
    <property type="project" value="TreeGrafter"/>
</dbReference>
<accession>A0A7R8YZT5</accession>
<dbReference type="InterPro" id="IPR003887">
    <property type="entry name" value="LEM_dom"/>
</dbReference>
<proteinExistence type="predicted"/>
<dbReference type="PANTHER" id="PTHR46427:SF1">
    <property type="entry name" value="ANKYRIN REPEAT AND LEM DOMAIN-CONTAINING PROTEIN 1"/>
    <property type="match status" value="1"/>
</dbReference>
<dbReference type="PROSITE" id="PS50088">
    <property type="entry name" value="ANK_REPEAT"/>
    <property type="match status" value="2"/>
</dbReference>
<dbReference type="SUPFAM" id="SSF63451">
    <property type="entry name" value="LEM domain"/>
    <property type="match status" value="1"/>
</dbReference>
<dbReference type="Gene3D" id="1.10.720.40">
    <property type="match status" value="1"/>
</dbReference>
<dbReference type="SMART" id="SM00540">
    <property type="entry name" value="LEM"/>
    <property type="match status" value="1"/>
</dbReference>
<dbReference type="SUPFAM" id="SSF48403">
    <property type="entry name" value="Ankyrin repeat"/>
    <property type="match status" value="1"/>
</dbReference>
<evidence type="ECO:0000259" key="3">
    <source>
        <dbReference type="PROSITE" id="PS50954"/>
    </source>
</evidence>
<feature type="domain" description="LEM" evidence="3">
    <location>
        <begin position="411"/>
        <end position="455"/>
    </location>
</feature>
<dbReference type="InterPro" id="IPR036770">
    <property type="entry name" value="Ankyrin_rpt-contain_sf"/>
</dbReference>
<dbReference type="Pfam" id="PF03020">
    <property type="entry name" value="LEM"/>
    <property type="match status" value="1"/>
</dbReference>
<dbReference type="GO" id="GO:0005737">
    <property type="term" value="C:cytoplasm"/>
    <property type="evidence" value="ECO:0007669"/>
    <property type="project" value="TreeGrafter"/>
</dbReference>
<dbReference type="Pfam" id="PF12796">
    <property type="entry name" value="Ank_2"/>
    <property type="match status" value="1"/>
</dbReference>
<dbReference type="Gene3D" id="1.25.40.20">
    <property type="entry name" value="Ankyrin repeat-containing domain"/>
    <property type="match status" value="1"/>
</dbReference>
<dbReference type="GO" id="GO:0004520">
    <property type="term" value="F:DNA endonuclease activity"/>
    <property type="evidence" value="ECO:0007669"/>
    <property type="project" value="TreeGrafter"/>
</dbReference>
<dbReference type="OMA" id="YINITHR"/>
<feature type="repeat" description="ANK" evidence="1">
    <location>
        <begin position="81"/>
        <end position="113"/>
    </location>
</feature>
<sequence length="705" mass="81538">MNIDKRANYLAACLLESLEDEDLRAAKIFLEKHECNPNTIIYGRGIAPIHYACGMENENIADEITELMLKYGGDPNVKSEDGMTPLHVACLMGRVKIVKLLLQSGGDIHVVDSEKKTPVLYAVHENHFDVIQTIQNFVFEKKVEDRKQELFISANKLNFQSPRNKKLLTVQQLEEKKYTPNRVNYNFDATSPYYIYITHRKSAAKKQALPVDLSDMPMPSPNMKEKENLFKLTEENLEKFSEKLAPIRSRISLIQQWRDKVERSRKLSSILKVFDNVDELLDGVMTDETLNFTNTLLETNAKEDKIQKTTSGSRRFSNFLEKLVVHDAQTDLSFVTADDNLNCDNKVPMNESNFIRSPKGGEYVLQVAETYTHTDDENGLVFYETRLYSNPGLTDKQTDLNKSRSSHNTSFSIPPNYDTDTLRAELTTFGEVPGPITKSTKRLYIKRLIKYKRNLEATKNVQNDQLNELKFSVELERTVMRQEWFDRIHEHMALEKEISEHFHTNRQRRKFREGNLKTSFIYLLIDPRISKNLPVECKYLSQHEVWKRFLNAIFYVGKGKSSRPYSHLYDAMKIFSRVQEAPILNGNEEEAYLQSPIRPLQMSRSRLTESGKLQHILDIWQSQRGVVCLHVFHNIMPAEAYTREAAIIDAIGLKRLTNLKRGDYYGPCQTWTMRNKKFLGIALLFKAMQIFLAEGESQLTPGDLM</sequence>
<dbReference type="CDD" id="cd10454">
    <property type="entry name" value="GIY-YIG_COG3680_Meta"/>
    <property type="match status" value="1"/>
</dbReference>
<keyword evidence="5" id="KW-1185">Reference proteome</keyword>
<reference evidence="4 5" key="1">
    <citation type="submission" date="2020-11" db="EMBL/GenBank/DDBJ databases">
        <authorList>
            <person name="Wallbank WR R."/>
            <person name="Pardo Diaz C."/>
            <person name="Kozak K."/>
            <person name="Martin S."/>
            <person name="Jiggins C."/>
            <person name="Moest M."/>
            <person name="Warren A I."/>
            <person name="Generalovic N T."/>
            <person name="Byers J.R.P. K."/>
            <person name="Montejo-Kovacevich G."/>
            <person name="Yen C E."/>
        </authorList>
    </citation>
    <scope>NUCLEOTIDE SEQUENCE [LARGE SCALE GENOMIC DNA]</scope>
</reference>
<dbReference type="Proteomes" id="UP000594454">
    <property type="component" value="Chromosome 5"/>
</dbReference>
<gene>
    <name evidence="4" type="ORF">HERILL_LOCUS12795</name>
</gene>
<organism evidence="4 5">
    <name type="scientific">Hermetia illucens</name>
    <name type="common">Black soldier fly</name>
    <dbReference type="NCBI Taxonomy" id="343691"/>
    <lineage>
        <taxon>Eukaryota</taxon>
        <taxon>Metazoa</taxon>
        <taxon>Ecdysozoa</taxon>
        <taxon>Arthropoda</taxon>
        <taxon>Hexapoda</taxon>
        <taxon>Insecta</taxon>
        <taxon>Pterygota</taxon>
        <taxon>Neoptera</taxon>
        <taxon>Endopterygota</taxon>
        <taxon>Diptera</taxon>
        <taxon>Brachycera</taxon>
        <taxon>Stratiomyomorpha</taxon>
        <taxon>Stratiomyidae</taxon>
        <taxon>Hermetiinae</taxon>
        <taxon>Hermetia</taxon>
    </lineage>
</organism>
<dbReference type="FunCoup" id="A0A7R8YZT5">
    <property type="interactions" value="576"/>
</dbReference>
<evidence type="ECO:0000313" key="5">
    <source>
        <dbReference type="Proteomes" id="UP000594454"/>
    </source>
</evidence>
<dbReference type="InParanoid" id="A0A7R8YZT5"/>
<dbReference type="InterPro" id="IPR011015">
    <property type="entry name" value="LEM/LEM-like_dom_sf"/>
</dbReference>